<dbReference type="RefSeq" id="XP_002949027.1">
    <property type="nucleotide sequence ID" value="XM_002948981.1"/>
</dbReference>
<keyword evidence="3" id="KW-1185">Reference proteome</keyword>
<dbReference type="InParanoid" id="D8TRA7"/>
<evidence type="ECO:0000313" key="2">
    <source>
        <dbReference type="EMBL" id="EFJ49962.1"/>
    </source>
</evidence>
<organism evidence="3">
    <name type="scientific">Volvox carteri f. nagariensis</name>
    <dbReference type="NCBI Taxonomy" id="3068"/>
    <lineage>
        <taxon>Eukaryota</taxon>
        <taxon>Viridiplantae</taxon>
        <taxon>Chlorophyta</taxon>
        <taxon>core chlorophytes</taxon>
        <taxon>Chlorophyceae</taxon>
        <taxon>CS clade</taxon>
        <taxon>Chlamydomonadales</taxon>
        <taxon>Volvocaceae</taxon>
        <taxon>Volvox</taxon>
    </lineage>
</organism>
<name>D8TRA7_VOLCA</name>
<sequence length="158" mass="17445">MDVAAVTAMLRYNFPSWFDWSEDPMKPDQGQKGRSYKVGDVLATNGATVGRQGDSHLKDNVTSGYVRLLLADIRGAGCQAGALWLGTLFTLTTPCSNNNMRFVTADPKQCPVHQHNTVAVKLALSVQLVRPRRTDITGLNALCYCNETWKKSTRLRVS</sequence>
<proteinExistence type="predicted"/>
<dbReference type="Proteomes" id="UP000001058">
    <property type="component" value="Unassembled WGS sequence"/>
</dbReference>
<dbReference type="KEGG" id="vcn:VOLCADRAFT_101294"/>
<dbReference type="EMBL" id="GL378924">
    <property type="protein sequence ID" value="EFJ39160.1"/>
    <property type="molecule type" value="Genomic_DNA"/>
</dbReference>
<reference evidence="2 3" key="1">
    <citation type="journal article" date="2010" name="Science">
        <title>Genomic analysis of organismal complexity in the multicellular green alga Volvox carteri.</title>
        <authorList>
            <person name="Prochnik S.E."/>
            <person name="Umen J."/>
            <person name="Nedelcu A.M."/>
            <person name="Hallmann A."/>
            <person name="Miller S.M."/>
            <person name="Nishii I."/>
            <person name="Ferris P."/>
            <person name="Kuo A."/>
            <person name="Mitros T."/>
            <person name="Fritz-Laylin L.K."/>
            <person name="Hellsten U."/>
            <person name="Chapman J."/>
            <person name="Simakov O."/>
            <person name="Rensing S.A."/>
            <person name="Terry A."/>
            <person name="Pangilinan J."/>
            <person name="Kapitonov V."/>
            <person name="Jurka J."/>
            <person name="Salamov A."/>
            <person name="Shapiro H."/>
            <person name="Schmutz J."/>
            <person name="Grimwood J."/>
            <person name="Lindquist E."/>
            <person name="Lucas S."/>
            <person name="Grigoriev I.V."/>
            <person name="Schmitt R."/>
            <person name="Kirk D."/>
            <person name="Rokhsar D.S."/>
        </authorList>
    </citation>
    <scope>NUCLEOTIDE SEQUENCE [LARGE SCALE GENOMIC DNA]</scope>
    <source>
        <strain evidence="2">Eve</strain>
        <strain evidence="3">f. Nagariensis / Eve</strain>
    </source>
</reference>
<evidence type="ECO:0000313" key="1">
    <source>
        <dbReference type="EMBL" id="EFJ39160.1"/>
    </source>
</evidence>
<dbReference type="EMBL" id="GL378333">
    <property type="protein sequence ID" value="EFJ49962.1"/>
    <property type="molecule type" value="Genomic_DNA"/>
</dbReference>
<gene>
    <name evidence="1" type="ORF">VOLCADRAFT_101294</name>
    <name evidence="2" type="ORF">VOLCADRAFT_104110</name>
</gene>
<dbReference type="GeneID" id="9623630"/>
<dbReference type="GeneID" id="9614731"/>
<dbReference type="RefSeq" id="XP_002959775.1">
    <property type="nucleotide sequence ID" value="XM_002959729.1"/>
</dbReference>
<accession>D8TRA7</accession>
<protein>
    <submittedName>
        <fullName evidence="2">Uncharacterized protein</fullName>
    </submittedName>
</protein>
<dbReference type="AlphaFoldDB" id="D8TRA7"/>
<evidence type="ECO:0000313" key="3">
    <source>
        <dbReference type="Proteomes" id="UP000001058"/>
    </source>
</evidence>
<dbReference type="KEGG" id="vcn:VOLCADRAFT_104110"/>